<feature type="domain" description="HTH tetR-type" evidence="3">
    <location>
        <begin position="10"/>
        <end position="70"/>
    </location>
</feature>
<dbReference type="OrthoDB" id="9816431at2"/>
<keyword evidence="1 2" id="KW-0238">DNA-binding</keyword>
<accession>A0A1R4FBS0</accession>
<gene>
    <name evidence="4" type="ORF">FM111_03795</name>
</gene>
<dbReference type="RefSeq" id="WP_087139420.1">
    <property type="nucleotide sequence ID" value="NZ_FUIE01000020.1"/>
</dbReference>
<evidence type="ECO:0000256" key="2">
    <source>
        <dbReference type="PROSITE-ProRule" id="PRU00335"/>
    </source>
</evidence>
<dbReference type="Pfam" id="PF00440">
    <property type="entry name" value="TetR_N"/>
    <property type="match status" value="1"/>
</dbReference>
<dbReference type="InterPro" id="IPR036271">
    <property type="entry name" value="Tet_transcr_reg_TetR-rel_C_sf"/>
</dbReference>
<dbReference type="GO" id="GO:0000976">
    <property type="term" value="F:transcription cis-regulatory region binding"/>
    <property type="evidence" value="ECO:0007669"/>
    <property type="project" value="TreeGrafter"/>
</dbReference>
<dbReference type="EMBL" id="FUIE01000020">
    <property type="protein sequence ID" value="SJM53336.1"/>
    <property type="molecule type" value="Genomic_DNA"/>
</dbReference>
<dbReference type="Gene3D" id="1.10.357.10">
    <property type="entry name" value="Tetracycline Repressor, domain 2"/>
    <property type="match status" value="1"/>
</dbReference>
<evidence type="ECO:0000259" key="3">
    <source>
        <dbReference type="PROSITE" id="PS50977"/>
    </source>
</evidence>
<dbReference type="GO" id="GO:0003700">
    <property type="term" value="F:DNA-binding transcription factor activity"/>
    <property type="evidence" value="ECO:0007669"/>
    <property type="project" value="TreeGrafter"/>
</dbReference>
<dbReference type="PROSITE" id="PS50977">
    <property type="entry name" value="HTH_TETR_2"/>
    <property type="match status" value="1"/>
</dbReference>
<dbReference type="Proteomes" id="UP000195766">
    <property type="component" value="Unassembled WGS sequence"/>
</dbReference>
<dbReference type="InterPro" id="IPR009057">
    <property type="entry name" value="Homeodomain-like_sf"/>
</dbReference>
<dbReference type="PRINTS" id="PR00455">
    <property type="entry name" value="HTHTETR"/>
</dbReference>
<protein>
    <submittedName>
        <fullName evidence="4">Transcriptional regulator, TetR family</fullName>
    </submittedName>
</protein>
<feature type="DNA-binding region" description="H-T-H motif" evidence="2">
    <location>
        <begin position="33"/>
        <end position="52"/>
    </location>
</feature>
<dbReference type="SUPFAM" id="SSF48498">
    <property type="entry name" value="Tetracyclin repressor-like, C-terminal domain"/>
    <property type="match status" value="1"/>
</dbReference>
<dbReference type="Gene3D" id="1.10.10.60">
    <property type="entry name" value="Homeodomain-like"/>
    <property type="match status" value="1"/>
</dbReference>
<dbReference type="Pfam" id="PF14246">
    <property type="entry name" value="TetR_C_7"/>
    <property type="match status" value="1"/>
</dbReference>
<proteinExistence type="predicted"/>
<dbReference type="AlphaFoldDB" id="A0A1R4FBS0"/>
<dbReference type="InterPro" id="IPR039536">
    <property type="entry name" value="TetR_C_Proteobacteria"/>
</dbReference>
<dbReference type="PANTHER" id="PTHR30055:SF146">
    <property type="entry name" value="HTH-TYPE TRANSCRIPTIONAL DUAL REGULATOR CECR"/>
    <property type="match status" value="1"/>
</dbReference>
<name>A0A1R4FBS0_BREDI</name>
<evidence type="ECO:0000256" key="1">
    <source>
        <dbReference type="ARBA" id="ARBA00023125"/>
    </source>
</evidence>
<sequence>MTVSVHVLEDPRRDALVRQARLHFVEEGYAGTKMEPIAREAGVSTATLYAMFENKAALFAAVIDEASADFAERMAKVKGCNGPAQPRLNSFLTTYAVFISDPFVRAIFRLVMTERRRFESLASAFYEQAKQDFGTVLVSALAEMAAKGELKLNKPSWAASQLMGMVEHPLFFVPTVTGDQVLPARSPAAIAEDAVETFLARYAV</sequence>
<organism evidence="4 5">
    <name type="scientific">Brevundimonas diminuta 3F5N</name>
    <dbReference type="NCBI Taxonomy" id="1255603"/>
    <lineage>
        <taxon>Bacteria</taxon>
        <taxon>Pseudomonadati</taxon>
        <taxon>Pseudomonadota</taxon>
        <taxon>Alphaproteobacteria</taxon>
        <taxon>Caulobacterales</taxon>
        <taxon>Caulobacteraceae</taxon>
        <taxon>Brevundimonas</taxon>
    </lineage>
</organism>
<dbReference type="InterPro" id="IPR001647">
    <property type="entry name" value="HTH_TetR"/>
</dbReference>
<evidence type="ECO:0000313" key="4">
    <source>
        <dbReference type="EMBL" id="SJM53336.1"/>
    </source>
</evidence>
<dbReference type="SUPFAM" id="SSF46689">
    <property type="entry name" value="Homeodomain-like"/>
    <property type="match status" value="1"/>
</dbReference>
<evidence type="ECO:0000313" key="5">
    <source>
        <dbReference type="Proteomes" id="UP000195766"/>
    </source>
</evidence>
<reference evidence="4 5" key="1">
    <citation type="submission" date="2017-02" db="EMBL/GenBank/DDBJ databases">
        <authorList>
            <person name="Peterson S.W."/>
        </authorList>
    </citation>
    <scope>NUCLEOTIDE SEQUENCE [LARGE SCALE GENOMIC DNA]</scope>
    <source>
        <strain evidence="4 5">3F5N</strain>
    </source>
</reference>
<dbReference type="InterPro" id="IPR050109">
    <property type="entry name" value="HTH-type_TetR-like_transc_reg"/>
</dbReference>
<dbReference type="PANTHER" id="PTHR30055">
    <property type="entry name" value="HTH-TYPE TRANSCRIPTIONAL REGULATOR RUTR"/>
    <property type="match status" value="1"/>
</dbReference>